<comment type="caution">
    <text evidence="2">The sequence shown here is derived from an EMBL/GenBank/DDBJ whole genome shotgun (WGS) entry which is preliminary data.</text>
</comment>
<keyword evidence="1" id="KW-0472">Membrane</keyword>
<evidence type="ECO:0000313" key="3">
    <source>
        <dbReference type="Proteomes" id="UP000323886"/>
    </source>
</evidence>
<evidence type="ECO:0000313" key="2">
    <source>
        <dbReference type="EMBL" id="KAA5598224.1"/>
    </source>
</evidence>
<dbReference type="Proteomes" id="UP000323886">
    <property type="component" value="Unassembled WGS sequence"/>
</dbReference>
<reference evidence="2 3" key="1">
    <citation type="submission" date="2019-09" db="EMBL/GenBank/DDBJ databases">
        <title>Draft Whole-Genome sequence of Blastochloris sulfoviridis DSM 729.</title>
        <authorList>
            <person name="Meyer T.E."/>
            <person name="Kyndt J.A."/>
        </authorList>
    </citation>
    <scope>NUCLEOTIDE SEQUENCE [LARGE SCALE GENOMIC DNA]</scope>
    <source>
        <strain evidence="2 3">DSM 729</strain>
    </source>
</reference>
<accession>A0A5M6HQS7</accession>
<feature type="transmembrane region" description="Helical" evidence="1">
    <location>
        <begin position="12"/>
        <end position="35"/>
    </location>
</feature>
<dbReference type="AlphaFoldDB" id="A0A5M6HQS7"/>
<keyword evidence="3" id="KW-1185">Reference proteome</keyword>
<proteinExistence type="predicted"/>
<dbReference type="RefSeq" id="WP_150098360.1">
    <property type="nucleotide sequence ID" value="NZ_VWPL01000029.1"/>
</dbReference>
<name>A0A5M6HQS7_9HYPH</name>
<protein>
    <submittedName>
        <fullName evidence="2">Uncharacterized protein</fullName>
    </submittedName>
</protein>
<evidence type="ECO:0000256" key="1">
    <source>
        <dbReference type="SAM" id="Phobius"/>
    </source>
</evidence>
<keyword evidence="1" id="KW-1133">Transmembrane helix</keyword>
<gene>
    <name evidence="2" type="ORF">F1193_13635</name>
</gene>
<keyword evidence="1" id="KW-0812">Transmembrane</keyword>
<dbReference type="EMBL" id="VWPL01000029">
    <property type="protein sequence ID" value="KAA5598224.1"/>
    <property type="molecule type" value="Genomic_DNA"/>
</dbReference>
<sequence length="210" mass="21524">MSNVLGEDETAAIDLSVGFFAAVLVAFIFAAFSAAPDAPPVPVTSIGQTAETVEVLPATWSPVRERGGFAIVSGGIVTMLDLGALAREIVAAPPGTAGGEDGHASFHAGQGAAPNEFAVNLVFTPGALPAAWVREVTPLGAGAPCPGSVRRLLTAWVDQREPSIAPLLSWASACRIRLRVEVLPAAAESGRVSRAIALDAGSFAAQRIFR</sequence>
<organism evidence="2 3">
    <name type="scientific">Blastochloris sulfoviridis</name>
    <dbReference type="NCBI Taxonomy" id="50712"/>
    <lineage>
        <taxon>Bacteria</taxon>
        <taxon>Pseudomonadati</taxon>
        <taxon>Pseudomonadota</taxon>
        <taxon>Alphaproteobacteria</taxon>
        <taxon>Hyphomicrobiales</taxon>
        <taxon>Blastochloridaceae</taxon>
        <taxon>Blastochloris</taxon>
    </lineage>
</organism>